<evidence type="ECO:0000313" key="3">
    <source>
        <dbReference type="Proteomes" id="UP000249300"/>
    </source>
</evidence>
<reference evidence="2 3" key="1">
    <citation type="submission" date="2018-06" db="EMBL/GenBank/DDBJ databases">
        <authorList>
            <consortium name="Pathogen Informatics"/>
            <person name="Doyle S."/>
        </authorList>
    </citation>
    <scope>NUCLEOTIDE SEQUENCE [LARGE SCALE GENOMIC DNA]</scope>
    <source>
        <strain evidence="2 3">NCTC12858</strain>
    </source>
</reference>
<evidence type="ECO:0000313" key="2">
    <source>
        <dbReference type="EMBL" id="SQH73180.1"/>
    </source>
</evidence>
<sequence>MKYLKTPNKSRGLGWLESPIKVFLCVGIAISCYLHGVTKIYFLILQIKYCKNCHPKARFGIQASTKELFEVKLYIEIFEK</sequence>
<dbReference type="AlphaFoldDB" id="A0A2X4PKC4"/>
<proteinExistence type="predicted"/>
<feature type="transmembrane region" description="Helical" evidence="1">
    <location>
        <begin position="20"/>
        <end position="42"/>
    </location>
</feature>
<keyword evidence="1" id="KW-0812">Transmembrane</keyword>
<name>A0A2X4PKC4_9PORP</name>
<evidence type="ECO:0000256" key="1">
    <source>
        <dbReference type="SAM" id="Phobius"/>
    </source>
</evidence>
<dbReference type="EMBL" id="LS483447">
    <property type="protein sequence ID" value="SQH73180.1"/>
    <property type="molecule type" value="Genomic_DNA"/>
</dbReference>
<gene>
    <name evidence="2" type="ORF">NCTC12858_01025</name>
</gene>
<organism evidence="2 3">
    <name type="scientific">Porphyromonas crevioricanis</name>
    <dbReference type="NCBI Taxonomy" id="393921"/>
    <lineage>
        <taxon>Bacteria</taxon>
        <taxon>Pseudomonadati</taxon>
        <taxon>Bacteroidota</taxon>
        <taxon>Bacteroidia</taxon>
        <taxon>Bacteroidales</taxon>
        <taxon>Porphyromonadaceae</taxon>
        <taxon>Porphyromonas</taxon>
    </lineage>
</organism>
<dbReference type="Proteomes" id="UP000249300">
    <property type="component" value="Chromosome 1"/>
</dbReference>
<keyword evidence="1" id="KW-1133">Transmembrane helix</keyword>
<keyword evidence="3" id="KW-1185">Reference proteome</keyword>
<keyword evidence="1" id="KW-0472">Membrane</keyword>
<dbReference type="PROSITE" id="PS51257">
    <property type="entry name" value="PROKAR_LIPOPROTEIN"/>
    <property type="match status" value="1"/>
</dbReference>
<protein>
    <submittedName>
        <fullName evidence="2">Uncharacterized protein</fullName>
    </submittedName>
</protein>
<accession>A0A2X4PKC4</accession>
<dbReference type="KEGG" id="pcre:NCTC12858_01025"/>